<evidence type="ECO:0000256" key="1">
    <source>
        <dbReference type="SAM" id="Phobius"/>
    </source>
</evidence>
<feature type="transmembrane region" description="Helical" evidence="1">
    <location>
        <begin position="210"/>
        <end position="229"/>
    </location>
</feature>
<name>A0A7Y9T334_9BACT</name>
<dbReference type="EMBL" id="JACCCV010000001">
    <property type="protein sequence ID" value="NYF51837.1"/>
    <property type="molecule type" value="Genomic_DNA"/>
</dbReference>
<keyword evidence="1" id="KW-1133">Transmembrane helix</keyword>
<dbReference type="AlphaFoldDB" id="A0A7Y9T334"/>
<proteinExistence type="predicted"/>
<feature type="signal peptide" evidence="2">
    <location>
        <begin position="1"/>
        <end position="21"/>
    </location>
</feature>
<feature type="chain" id="PRO_5031509613" evidence="2">
    <location>
        <begin position="22"/>
        <end position="245"/>
    </location>
</feature>
<reference evidence="3 4" key="1">
    <citation type="submission" date="2020-07" db="EMBL/GenBank/DDBJ databases">
        <title>Genomic Encyclopedia of Type Strains, Phase IV (KMG-V): Genome sequencing to study the core and pangenomes of soil and plant-associated prokaryotes.</title>
        <authorList>
            <person name="Whitman W."/>
        </authorList>
    </citation>
    <scope>NUCLEOTIDE SEQUENCE [LARGE SCALE GENOMIC DNA]</scope>
    <source>
        <strain evidence="3 4">M8UP30</strain>
    </source>
</reference>
<keyword evidence="1" id="KW-0812">Transmembrane</keyword>
<keyword evidence="1" id="KW-0472">Membrane</keyword>
<evidence type="ECO:0000256" key="2">
    <source>
        <dbReference type="SAM" id="SignalP"/>
    </source>
</evidence>
<evidence type="ECO:0000313" key="3">
    <source>
        <dbReference type="EMBL" id="NYF51837.1"/>
    </source>
</evidence>
<comment type="caution">
    <text evidence="3">The sequence shown here is derived from an EMBL/GenBank/DDBJ whole genome shotgun (WGS) entry which is preliminary data.</text>
</comment>
<gene>
    <name evidence="3" type="ORF">HDF12_002202</name>
</gene>
<protein>
    <submittedName>
        <fullName evidence="3">Uncharacterized protein</fullName>
    </submittedName>
</protein>
<sequence>MRLKSLMLCASLCSFSAVLWAAGPATSTADFTISNPSHIPGATLEPGSYTIHIVNRLSDRVILKVDSVKGDVHSTFLGIPNSEIQKPAASGPVKWANPADGSLYLKGWYFAGSSSVVEFVYPKAEAVAIATSNPAKVPAVDPASEGKVTDNTLSQDDMQLLTLWLLSLEQVSGTGDAAKPGIKAERYTQVASVQKPVIKALPHTASPVPLVWLLSFCSLIAAALLRLIASQSRVFGLNQKLLLRK</sequence>
<organism evidence="3 4">
    <name type="scientific">Tunturiibacter lichenicola</name>
    <dbReference type="NCBI Taxonomy" id="2051959"/>
    <lineage>
        <taxon>Bacteria</taxon>
        <taxon>Pseudomonadati</taxon>
        <taxon>Acidobacteriota</taxon>
        <taxon>Terriglobia</taxon>
        <taxon>Terriglobales</taxon>
        <taxon>Acidobacteriaceae</taxon>
        <taxon>Tunturiibacter</taxon>
    </lineage>
</organism>
<keyword evidence="2" id="KW-0732">Signal</keyword>
<accession>A0A7Y9T334</accession>
<dbReference type="Proteomes" id="UP000534186">
    <property type="component" value="Unassembled WGS sequence"/>
</dbReference>
<evidence type="ECO:0000313" key="4">
    <source>
        <dbReference type="Proteomes" id="UP000534186"/>
    </source>
</evidence>